<dbReference type="Pfam" id="PF01266">
    <property type="entry name" value="DAO"/>
    <property type="match status" value="1"/>
</dbReference>
<dbReference type="EMBL" id="LLYA01000214">
    <property type="protein sequence ID" value="KRR16981.1"/>
    <property type="molecule type" value="Genomic_DNA"/>
</dbReference>
<keyword evidence="2" id="KW-0479">Metal-binding</keyword>
<dbReference type="InterPro" id="IPR006076">
    <property type="entry name" value="FAD-dep_OxRdtase"/>
</dbReference>
<evidence type="ECO:0000259" key="6">
    <source>
        <dbReference type="PROSITE" id="PS51296"/>
    </source>
</evidence>
<dbReference type="InterPro" id="IPR017941">
    <property type="entry name" value="Rieske_2Fe-2S"/>
</dbReference>
<dbReference type="InterPro" id="IPR036188">
    <property type="entry name" value="FAD/NAD-bd_sf"/>
</dbReference>
<keyword evidence="1" id="KW-0001">2Fe-2S</keyword>
<keyword evidence="5" id="KW-0411">Iron-sulfur</keyword>
<feature type="domain" description="Rieske" evidence="6">
    <location>
        <begin position="423"/>
        <end position="512"/>
    </location>
</feature>
<dbReference type="GO" id="GO:0046872">
    <property type="term" value="F:metal ion binding"/>
    <property type="evidence" value="ECO:0007669"/>
    <property type="project" value="UniProtKB-KW"/>
</dbReference>
<dbReference type="GO" id="GO:0016491">
    <property type="term" value="F:oxidoreductase activity"/>
    <property type="evidence" value="ECO:0007669"/>
    <property type="project" value="UniProtKB-KW"/>
</dbReference>
<dbReference type="InterPro" id="IPR036922">
    <property type="entry name" value="Rieske_2Fe-2S_sf"/>
</dbReference>
<dbReference type="GO" id="GO:0005737">
    <property type="term" value="C:cytoplasm"/>
    <property type="evidence" value="ECO:0007669"/>
    <property type="project" value="TreeGrafter"/>
</dbReference>
<sequence>MSHFADRRSRSLWMDVAVAPNAAPLQGDRECDVVVIGAGIAGTSTAYELAIEGSRVIVIDRGDIAGGMTARTTAHLGSPCDDLTSAMIQLRGEVLSRLFHESQAAAIDRVEAVHKKESIDCDFRRLDGYLFQALNTDSKIIEDELDAARKVGTPVHRLVGVPFSHCEQQHVLRYPRQGTFHPLKYLKGLAAVIEAKGGTFHAGTVVESVEERDDGKVVVSTGGGKVIARAAVVATNSPIVDRFALHTKMAPYRTYAMAFSIRKGTIPDALYWDTLDPYHYVRLQPGEDQTDYLIVGGEDHKSGEADDAEMRFQALEAWTRNLIPDVQEVTHRWSGQVLETIDYAGFIGKNPGSENIYVHTGDSGQGMTHGVAGAMINAALILGRDAKWTEVYAPSRKTPSAIGNFLKENLTPVKNFAEYLAPGELNSVSDLEAGHGAIIRQGLSKIAAYRDSSGKLYTRSAACTHIGCHLHWNSFETCWDCPCHGSHFAIDGTPLNAPAVSPLAAHDIEDKP</sequence>
<dbReference type="SUPFAM" id="SSF50022">
    <property type="entry name" value="ISP domain"/>
    <property type="match status" value="1"/>
</dbReference>
<protein>
    <submittedName>
        <fullName evidence="7">2Fe-2S ferredoxin</fullName>
    </submittedName>
</protein>
<evidence type="ECO:0000313" key="8">
    <source>
        <dbReference type="Proteomes" id="UP000052023"/>
    </source>
</evidence>
<dbReference type="Gene3D" id="2.102.10.10">
    <property type="entry name" value="Rieske [2Fe-2S] iron-sulphur domain"/>
    <property type="match status" value="1"/>
</dbReference>
<accession>A0A0R3MH06</accession>
<dbReference type="OrthoDB" id="311718at2"/>
<reference evidence="7 8" key="1">
    <citation type="submission" date="2014-03" db="EMBL/GenBank/DDBJ databases">
        <title>Bradyrhizobium valentinum sp. nov., isolated from effective nodules of Lupinus mariae-josephae, a lupine endemic of basic-lime soils in Eastern Spain.</title>
        <authorList>
            <person name="Duran D."/>
            <person name="Rey L."/>
            <person name="Navarro A."/>
            <person name="Busquets A."/>
            <person name="Imperial J."/>
            <person name="Ruiz-Argueso T."/>
        </authorList>
    </citation>
    <scope>NUCLEOTIDE SEQUENCE [LARGE SCALE GENOMIC DNA]</scope>
    <source>
        <strain evidence="7 8">Ro19</strain>
    </source>
</reference>
<dbReference type="AlphaFoldDB" id="A0A0R3MH06"/>
<proteinExistence type="predicted"/>
<organism evidence="7 8">
    <name type="scientific">Bradyrhizobium retamae</name>
    <dbReference type="NCBI Taxonomy" id="1300035"/>
    <lineage>
        <taxon>Bacteria</taxon>
        <taxon>Pseudomonadati</taxon>
        <taxon>Pseudomonadota</taxon>
        <taxon>Alphaproteobacteria</taxon>
        <taxon>Hyphomicrobiales</taxon>
        <taxon>Nitrobacteraceae</taxon>
        <taxon>Bradyrhizobium</taxon>
    </lineage>
</organism>
<dbReference type="RefSeq" id="WP_057847719.1">
    <property type="nucleotide sequence ID" value="NZ_LLYA01000214.1"/>
</dbReference>
<dbReference type="SUPFAM" id="SSF51971">
    <property type="entry name" value="Nucleotide-binding domain"/>
    <property type="match status" value="1"/>
</dbReference>
<name>A0A0R3MH06_9BRAD</name>
<evidence type="ECO:0000256" key="2">
    <source>
        <dbReference type="ARBA" id="ARBA00022723"/>
    </source>
</evidence>
<keyword evidence="3" id="KW-0560">Oxidoreductase</keyword>
<dbReference type="PANTHER" id="PTHR13847:SF281">
    <property type="entry name" value="FAD DEPENDENT OXIDOREDUCTASE DOMAIN-CONTAINING PROTEIN"/>
    <property type="match status" value="1"/>
</dbReference>
<dbReference type="GO" id="GO:0051537">
    <property type="term" value="F:2 iron, 2 sulfur cluster binding"/>
    <property type="evidence" value="ECO:0007669"/>
    <property type="project" value="UniProtKB-KW"/>
</dbReference>
<keyword evidence="4" id="KW-0408">Iron</keyword>
<evidence type="ECO:0000256" key="1">
    <source>
        <dbReference type="ARBA" id="ARBA00022714"/>
    </source>
</evidence>
<gene>
    <name evidence="7" type="ORF">CQ13_12335</name>
</gene>
<evidence type="ECO:0000256" key="5">
    <source>
        <dbReference type="ARBA" id="ARBA00023014"/>
    </source>
</evidence>
<dbReference type="FunFam" id="2.102.10.10:FF:000014">
    <property type="entry name" value="Oxidoreductase, FAD dependent"/>
    <property type="match status" value="1"/>
</dbReference>
<evidence type="ECO:0000256" key="3">
    <source>
        <dbReference type="ARBA" id="ARBA00023002"/>
    </source>
</evidence>
<dbReference type="Gene3D" id="3.50.50.60">
    <property type="entry name" value="FAD/NAD(P)-binding domain"/>
    <property type="match status" value="1"/>
</dbReference>
<dbReference type="PANTHER" id="PTHR13847">
    <property type="entry name" value="SARCOSINE DEHYDROGENASE-RELATED"/>
    <property type="match status" value="1"/>
</dbReference>
<dbReference type="Gene3D" id="3.30.9.10">
    <property type="entry name" value="D-Amino Acid Oxidase, subunit A, domain 2"/>
    <property type="match status" value="1"/>
</dbReference>
<dbReference type="Proteomes" id="UP000052023">
    <property type="component" value="Unassembled WGS sequence"/>
</dbReference>
<comment type="caution">
    <text evidence="7">The sequence shown here is derived from an EMBL/GenBank/DDBJ whole genome shotgun (WGS) entry which is preliminary data.</text>
</comment>
<evidence type="ECO:0000313" key="7">
    <source>
        <dbReference type="EMBL" id="KRR16981.1"/>
    </source>
</evidence>
<dbReference type="PROSITE" id="PS51296">
    <property type="entry name" value="RIESKE"/>
    <property type="match status" value="1"/>
</dbReference>
<keyword evidence="8" id="KW-1185">Reference proteome</keyword>
<dbReference type="Pfam" id="PF00355">
    <property type="entry name" value="Rieske"/>
    <property type="match status" value="1"/>
</dbReference>
<evidence type="ECO:0000256" key="4">
    <source>
        <dbReference type="ARBA" id="ARBA00023004"/>
    </source>
</evidence>